<proteinExistence type="predicted"/>
<feature type="region of interest" description="Disordered" evidence="1">
    <location>
        <begin position="29"/>
        <end position="50"/>
    </location>
</feature>
<evidence type="ECO:0000256" key="2">
    <source>
        <dbReference type="SAM" id="Phobius"/>
    </source>
</evidence>
<dbReference type="Proteomes" id="UP000887566">
    <property type="component" value="Unplaced"/>
</dbReference>
<evidence type="ECO:0000256" key="1">
    <source>
        <dbReference type="SAM" id="MobiDB-lite"/>
    </source>
</evidence>
<dbReference type="AlphaFoldDB" id="A0A914XLX6"/>
<dbReference type="WBParaSite" id="PSAMB.scaffold907size38825.g9806.t1">
    <property type="protein sequence ID" value="PSAMB.scaffold907size38825.g9806.t1"/>
    <property type="gene ID" value="PSAMB.scaffold907size38825.g9806"/>
</dbReference>
<sequence>MRRRCVLAWLSLTALLVLAAAELNDDDEDQLGDSKNGRFEGSGGAVDDNGELLLPSTIADKAGVKTTTKAQRIVTDENLVQEKEETATATAQSDSFSNTLTLVFSLGCVVLALVAFVVFLVSYFRDQRTKPTAV</sequence>
<evidence type="ECO:0000256" key="3">
    <source>
        <dbReference type="SAM" id="SignalP"/>
    </source>
</evidence>
<keyword evidence="2" id="KW-0812">Transmembrane</keyword>
<reference evidence="5" key="1">
    <citation type="submission" date="2022-11" db="UniProtKB">
        <authorList>
            <consortium name="WormBaseParasite"/>
        </authorList>
    </citation>
    <scope>IDENTIFICATION</scope>
</reference>
<keyword evidence="2" id="KW-0472">Membrane</keyword>
<organism evidence="4 5">
    <name type="scientific">Plectus sambesii</name>
    <dbReference type="NCBI Taxonomy" id="2011161"/>
    <lineage>
        <taxon>Eukaryota</taxon>
        <taxon>Metazoa</taxon>
        <taxon>Ecdysozoa</taxon>
        <taxon>Nematoda</taxon>
        <taxon>Chromadorea</taxon>
        <taxon>Plectida</taxon>
        <taxon>Plectina</taxon>
        <taxon>Plectoidea</taxon>
        <taxon>Plectidae</taxon>
        <taxon>Plectus</taxon>
    </lineage>
</organism>
<accession>A0A914XLX6</accession>
<feature type="signal peptide" evidence="3">
    <location>
        <begin position="1"/>
        <end position="21"/>
    </location>
</feature>
<feature type="chain" id="PRO_5036696469" evidence="3">
    <location>
        <begin position="22"/>
        <end position="134"/>
    </location>
</feature>
<keyword evidence="4" id="KW-1185">Reference proteome</keyword>
<keyword evidence="3" id="KW-0732">Signal</keyword>
<name>A0A914XLX6_9BILA</name>
<protein>
    <submittedName>
        <fullName evidence="5">Uncharacterized protein</fullName>
    </submittedName>
</protein>
<evidence type="ECO:0000313" key="4">
    <source>
        <dbReference type="Proteomes" id="UP000887566"/>
    </source>
</evidence>
<evidence type="ECO:0000313" key="5">
    <source>
        <dbReference type="WBParaSite" id="PSAMB.scaffold907size38825.g9806.t1"/>
    </source>
</evidence>
<keyword evidence="2" id="KW-1133">Transmembrane helix</keyword>
<feature type="transmembrane region" description="Helical" evidence="2">
    <location>
        <begin position="102"/>
        <end position="124"/>
    </location>
</feature>